<organism evidence="3 4">
    <name type="scientific">Aquamicrobium terrae</name>
    <dbReference type="NCBI Taxonomy" id="1324945"/>
    <lineage>
        <taxon>Bacteria</taxon>
        <taxon>Pseudomonadati</taxon>
        <taxon>Pseudomonadota</taxon>
        <taxon>Alphaproteobacteria</taxon>
        <taxon>Hyphomicrobiales</taxon>
        <taxon>Phyllobacteriaceae</taxon>
        <taxon>Aquamicrobium</taxon>
    </lineage>
</organism>
<dbReference type="Proteomes" id="UP001549076">
    <property type="component" value="Unassembled WGS sequence"/>
</dbReference>
<dbReference type="Pfam" id="PF01408">
    <property type="entry name" value="GFO_IDH_MocA"/>
    <property type="match status" value="1"/>
</dbReference>
<reference evidence="3 4" key="1">
    <citation type="submission" date="2024-06" db="EMBL/GenBank/DDBJ databases">
        <title>Genomic Encyclopedia of Type Strains, Phase IV (KMG-IV): sequencing the most valuable type-strain genomes for metagenomic binning, comparative biology and taxonomic classification.</title>
        <authorList>
            <person name="Goeker M."/>
        </authorList>
    </citation>
    <scope>NUCLEOTIDE SEQUENCE [LARGE SCALE GENOMIC DNA]</scope>
    <source>
        <strain evidence="3 4">DSM 27865</strain>
    </source>
</reference>
<dbReference type="PANTHER" id="PTHR43249">
    <property type="entry name" value="UDP-N-ACETYL-2-AMINO-2-DEOXY-D-GLUCURONATE OXIDASE"/>
    <property type="match status" value="1"/>
</dbReference>
<comment type="caution">
    <text evidence="3">The sequence shown here is derived from an EMBL/GenBank/DDBJ whole genome shotgun (WGS) entry which is preliminary data.</text>
</comment>
<dbReference type="SUPFAM" id="SSF55347">
    <property type="entry name" value="Glyceraldehyde-3-phosphate dehydrogenase-like, C-terminal domain"/>
    <property type="match status" value="1"/>
</dbReference>
<name>A0ABV2N026_9HYPH</name>
<dbReference type="Gene3D" id="3.30.360.10">
    <property type="entry name" value="Dihydrodipicolinate Reductase, domain 2"/>
    <property type="match status" value="1"/>
</dbReference>
<evidence type="ECO:0000313" key="4">
    <source>
        <dbReference type="Proteomes" id="UP001549076"/>
    </source>
</evidence>
<gene>
    <name evidence="3" type="ORF">ABID37_001466</name>
</gene>
<proteinExistence type="predicted"/>
<accession>A0ABV2N026</accession>
<feature type="domain" description="Gfo/Idh/MocA-like oxidoreductase N-terminal" evidence="1">
    <location>
        <begin position="5"/>
        <end position="121"/>
    </location>
</feature>
<protein>
    <submittedName>
        <fullName evidence="3">Dehydrogenase</fullName>
    </submittedName>
</protein>
<dbReference type="Pfam" id="PF22725">
    <property type="entry name" value="GFO_IDH_MocA_C3"/>
    <property type="match status" value="1"/>
</dbReference>
<feature type="domain" description="GFO/IDH/MocA-like oxidoreductase" evidence="2">
    <location>
        <begin position="131"/>
        <end position="248"/>
    </location>
</feature>
<dbReference type="InterPro" id="IPR052515">
    <property type="entry name" value="Gfo/Idh/MocA_Oxidoreductase"/>
</dbReference>
<dbReference type="InterPro" id="IPR055170">
    <property type="entry name" value="GFO_IDH_MocA-like_dom"/>
</dbReference>
<dbReference type="PANTHER" id="PTHR43249:SF1">
    <property type="entry name" value="D-GLUCOSIDE 3-DEHYDROGENASE"/>
    <property type="match status" value="1"/>
</dbReference>
<evidence type="ECO:0000259" key="2">
    <source>
        <dbReference type="Pfam" id="PF22725"/>
    </source>
</evidence>
<dbReference type="InterPro" id="IPR036291">
    <property type="entry name" value="NAD(P)-bd_dom_sf"/>
</dbReference>
<evidence type="ECO:0000259" key="1">
    <source>
        <dbReference type="Pfam" id="PF01408"/>
    </source>
</evidence>
<dbReference type="RefSeq" id="WP_354193596.1">
    <property type="nucleotide sequence ID" value="NZ_JBEPML010000004.1"/>
</dbReference>
<sequence>MRRKGIALVGLGLAVRPHALSLMDLSAEAEVLYAVSQSQARCAAFAADYPFPTATDLEKALTDERVEAVILLTPPSTHRDLGSRILESGRHLLIEKPVGLVTADAEALQALAEARGLKLGVVFQHRFRPAFLRLAELVAEGSLGPLAAGHCRVPWWRPQSYYDEPGRGMFARDGGGVLLTQAIHTLDLLRALVGRIDIHSSLVSTTALHEMEAEDHVAALATFGGRAPGTIMATTACYPGFPETIDLVFATATAHLEGGVLNLFRHDGSSETVGRSQAFGSGADPMAFAHDAHRALITDFLRAIDEDRAPAVSGADIVATRRLIDAMFARSISKGIAP</sequence>
<evidence type="ECO:0000313" key="3">
    <source>
        <dbReference type="EMBL" id="MET3791258.1"/>
    </source>
</evidence>
<dbReference type="SUPFAM" id="SSF51735">
    <property type="entry name" value="NAD(P)-binding Rossmann-fold domains"/>
    <property type="match status" value="1"/>
</dbReference>
<dbReference type="EMBL" id="JBEPML010000004">
    <property type="protein sequence ID" value="MET3791258.1"/>
    <property type="molecule type" value="Genomic_DNA"/>
</dbReference>
<dbReference type="InterPro" id="IPR000683">
    <property type="entry name" value="Gfo/Idh/MocA-like_OxRdtase_N"/>
</dbReference>
<dbReference type="Gene3D" id="3.40.50.720">
    <property type="entry name" value="NAD(P)-binding Rossmann-like Domain"/>
    <property type="match status" value="1"/>
</dbReference>
<keyword evidence="4" id="KW-1185">Reference proteome</keyword>